<accession>A0A7H1NUJ3</accession>
<reference evidence="1 2" key="1">
    <citation type="submission" date="2020-08" db="EMBL/GenBank/DDBJ databases">
        <title>Complete genome sequence of Entomobacter blattae G55GP.</title>
        <authorList>
            <person name="Poehlein A."/>
            <person name="Guzman J."/>
            <person name="Daniel R."/>
            <person name="Vilcinskas A."/>
        </authorList>
    </citation>
    <scope>NUCLEOTIDE SEQUENCE [LARGE SCALE GENOMIC DNA]</scope>
    <source>
        <strain evidence="1 2">G55GP</strain>
    </source>
</reference>
<keyword evidence="2" id="KW-1185">Reference proteome</keyword>
<name>A0A7H1NUJ3_9PROT</name>
<protein>
    <submittedName>
        <fullName evidence="1">Phage protein GP46</fullName>
    </submittedName>
</protein>
<dbReference type="InterPro" id="IPR010877">
    <property type="entry name" value="Phage_Mu_Gp46"/>
</dbReference>
<evidence type="ECO:0000313" key="2">
    <source>
        <dbReference type="Proteomes" id="UP000516349"/>
    </source>
</evidence>
<dbReference type="EMBL" id="CP060244">
    <property type="protein sequence ID" value="QNT79453.1"/>
    <property type="molecule type" value="Genomic_DNA"/>
</dbReference>
<proteinExistence type="predicted"/>
<sequence length="163" mass="18065">MTTTAMMRDVKIVWNDQTLHGDWVLDNGDLALDNALLSAVLVSLFSDGLAPLEPTALDAQVGLITPQDRRGWWGDALRKTPIGSRLWQLKRSIKANQSSVLLEAKDLCFDALSWLVNEGIVGKIAVETSWKSATTLLIKITLTRPNSNAPDLFQFQYAWEGLV</sequence>
<dbReference type="Proteomes" id="UP000516349">
    <property type="component" value="Chromosome"/>
</dbReference>
<dbReference type="RefSeq" id="WP_238996819.1">
    <property type="nucleotide sequence ID" value="NZ_CP060244.1"/>
</dbReference>
<dbReference type="Pfam" id="PF07409">
    <property type="entry name" value="GP46"/>
    <property type="match status" value="1"/>
</dbReference>
<evidence type="ECO:0000313" key="1">
    <source>
        <dbReference type="EMBL" id="QNT79453.1"/>
    </source>
</evidence>
<organism evidence="1 2">
    <name type="scientific">Entomobacter blattae</name>
    <dbReference type="NCBI Taxonomy" id="2762277"/>
    <lineage>
        <taxon>Bacteria</taxon>
        <taxon>Pseudomonadati</taxon>
        <taxon>Pseudomonadota</taxon>
        <taxon>Alphaproteobacteria</taxon>
        <taxon>Acetobacterales</taxon>
        <taxon>Acetobacteraceae</taxon>
        <taxon>Entomobacter</taxon>
    </lineage>
</organism>
<gene>
    <name evidence="1" type="ORF">JGUZn3_22520</name>
</gene>
<dbReference type="AlphaFoldDB" id="A0A7H1NUJ3"/>
<dbReference type="KEGG" id="ebla:JGUZn3_22520"/>